<dbReference type="AlphaFoldDB" id="A0A915BD11"/>
<proteinExistence type="predicted"/>
<protein>
    <submittedName>
        <fullName evidence="3">Uncharacterized protein</fullName>
    </submittedName>
</protein>
<evidence type="ECO:0000313" key="2">
    <source>
        <dbReference type="Proteomes" id="UP000887569"/>
    </source>
</evidence>
<sequence>MSVRTMCPGSWPARHSVPNLAGKDSFEGVNALLSLCPHRALRLLCGVFHCTFSREARMLKNLFRSKRSSNKENEDESHTEIHGSFIGRRGSRINSSARNPKLSTYASYHEEEMLSATSPYHVASQRRSCRGTHSCYDALNENESAYSLSHLNRSFGFGSHSRAASAWKHEHVSSARRHHPTSEYGSCDPSPNTPRMYSRELDDSDLDTWNSERIIRELRVELRVTNDRKNYYKDLYKKERQNRMKDRELRDLVEKKLMDDLRNKELECTNHILHINALEQELRHQSDLPRSMRESSFRIPHYCTPSTSNTASTMAGAGEALSSTSELFTLRGAFTGVNCSDMPDETKVFRQPDELSLELPRNNIADVSNAASVVPIRLHDGTVLEEDKQSDNGYGTTSECASEIRSFRRAHSDSQISTCRTLSSCQHHEDVIKKFPFQRAC</sequence>
<feature type="region of interest" description="Disordered" evidence="1">
    <location>
        <begin position="67"/>
        <end position="98"/>
    </location>
</feature>
<feature type="compositionally biased region" description="Basic and acidic residues" evidence="1">
    <location>
        <begin position="69"/>
        <end position="81"/>
    </location>
</feature>
<name>A0A915BD11_PARUN</name>
<dbReference type="Proteomes" id="UP000887569">
    <property type="component" value="Unplaced"/>
</dbReference>
<reference evidence="3" key="1">
    <citation type="submission" date="2022-11" db="UniProtKB">
        <authorList>
            <consortium name="WormBaseParasite"/>
        </authorList>
    </citation>
    <scope>IDENTIFICATION</scope>
</reference>
<evidence type="ECO:0000256" key="1">
    <source>
        <dbReference type="SAM" id="MobiDB-lite"/>
    </source>
</evidence>
<evidence type="ECO:0000313" key="3">
    <source>
        <dbReference type="WBParaSite" id="PgR035X_g010_t01"/>
    </source>
</evidence>
<accession>A0A915BD11</accession>
<dbReference type="WBParaSite" id="PgR035X_g010_t01">
    <property type="protein sequence ID" value="PgR035X_g010_t01"/>
    <property type="gene ID" value="PgR035X_g010"/>
</dbReference>
<keyword evidence="2" id="KW-1185">Reference proteome</keyword>
<feature type="region of interest" description="Disordered" evidence="1">
    <location>
        <begin position="171"/>
        <end position="200"/>
    </location>
</feature>
<organism evidence="2 3">
    <name type="scientific">Parascaris univalens</name>
    <name type="common">Nematode worm</name>
    <dbReference type="NCBI Taxonomy" id="6257"/>
    <lineage>
        <taxon>Eukaryota</taxon>
        <taxon>Metazoa</taxon>
        <taxon>Ecdysozoa</taxon>
        <taxon>Nematoda</taxon>
        <taxon>Chromadorea</taxon>
        <taxon>Rhabditida</taxon>
        <taxon>Spirurina</taxon>
        <taxon>Ascaridomorpha</taxon>
        <taxon>Ascaridoidea</taxon>
        <taxon>Ascarididae</taxon>
        <taxon>Parascaris</taxon>
    </lineage>
</organism>